<feature type="chain" id="PRO_5002855566" evidence="1">
    <location>
        <begin position="22"/>
        <end position="276"/>
    </location>
</feature>
<organism evidence="2 3">
    <name type="scientific">Phaeodactylum tricornutum (strain CCAP 1055/1)</name>
    <dbReference type="NCBI Taxonomy" id="556484"/>
    <lineage>
        <taxon>Eukaryota</taxon>
        <taxon>Sar</taxon>
        <taxon>Stramenopiles</taxon>
        <taxon>Ochrophyta</taxon>
        <taxon>Bacillariophyta</taxon>
        <taxon>Bacillariophyceae</taxon>
        <taxon>Bacillariophycidae</taxon>
        <taxon>Naviculales</taxon>
        <taxon>Phaeodactylaceae</taxon>
        <taxon>Phaeodactylum</taxon>
    </lineage>
</organism>
<dbReference type="OrthoDB" id="48194at2759"/>
<dbReference type="InterPro" id="IPR014955">
    <property type="entry name" value="DUF1826"/>
</dbReference>
<dbReference type="Pfam" id="PF08856">
    <property type="entry name" value="DUF1826"/>
    <property type="match status" value="1"/>
</dbReference>
<keyword evidence="3" id="KW-1185">Reference proteome</keyword>
<dbReference type="Proteomes" id="UP000000759">
    <property type="component" value="Chromosome 9"/>
</dbReference>
<gene>
    <name evidence="2" type="ORF">PHATRDRAFT_46174</name>
</gene>
<accession>B7G0A7</accession>
<dbReference type="RefSeq" id="XP_002180646.1">
    <property type="nucleotide sequence ID" value="XM_002180610.1"/>
</dbReference>
<evidence type="ECO:0000313" key="3">
    <source>
        <dbReference type="Proteomes" id="UP000000759"/>
    </source>
</evidence>
<dbReference type="GeneID" id="7201253"/>
<reference evidence="2 3" key="1">
    <citation type="journal article" date="2008" name="Nature">
        <title>The Phaeodactylum genome reveals the evolutionary history of diatom genomes.</title>
        <authorList>
            <person name="Bowler C."/>
            <person name="Allen A.E."/>
            <person name="Badger J.H."/>
            <person name="Grimwood J."/>
            <person name="Jabbari K."/>
            <person name="Kuo A."/>
            <person name="Maheswari U."/>
            <person name="Martens C."/>
            <person name="Maumus F."/>
            <person name="Otillar R.P."/>
            <person name="Rayko E."/>
            <person name="Salamov A."/>
            <person name="Vandepoele K."/>
            <person name="Beszteri B."/>
            <person name="Gruber A."/>
            <person name="Heijde M."/>
            <person name="Katinka M."/>
            <person name="Mock T."/>
            <person name="Valentin K."/>
            <person name="Verret F."/>
            <person name="Berges J.A."/>
            <person name="Brownlee C."/>
            <person name="Cadoret J.P."/>
            <person name="Chiovitti A."/>
            <person name="Choi C.J."/>
            <person name="Coesel S."/>
            <person name="De Martino A."/>
            <person name="Detter J.C."/>
            <person name="Durkin C."/>
            <person name="Falciatore A."/>
            <person name="Fournet J."/>
            <person name="Haruta M."/>
            <person name="Huysman M.J."/>
            <person name="Jenkins B.D."/>
            <person name="Jiroutova K."/>
            <person name="Jorgensen R.E."/>
            <person name="Joubert Y."/>
            <person name="Kaplan A."/>
            <person name="Kroger N."/>
            <person name="Kroth P.G."/>
            <person name="La Roche J."/>
            <person name="Lindquist E."/>
            <person name="Lommer M."/>
            <person name="Martin-Jezequel V."/>
            <person name="Lopez P.J."/>
            <person name="Lucas S."/>
            <person name="Mangogna M."/>
            <person name="McGinnis K."/>
            <person name="Medlin L.K."/>
            <person name="Montsant A."/>
            <person name="Oudot-Le Secq M.P."/>
            <person name="Napoli C."/>
            <person name="Obornik M."/>
            <person name="Parker M.S."/>
            <person name="Petit J.L."/>
            <person name="Porcel B.M."/>
            <person name="Poulsen N."/>
            <person name="Robison M."/>
            <person name="Rychlewski L."/>
            <person name="Rynearson T.A."/>
            <person name="Schmutz J."/>
            <person name="Shapiro H."/>
            <person name="Siaut M."/>
            <person name="Stanley M."/>
            <person name="Sussman M.R."/>
            <person name="Taylor A.R."/>
            <person name="Vardi A."/>
            <person name="von Dassow P."/>
            <person name="Vyverman W."/>
            <person name="Willis A."/>
            <person name="Wyrwicz L.S."/>
            <person name="Rokhsar D.S."/>
            <person name="Weissenbach J."/>
            <person name="Armbrust E.V."/>
            <person name="Green B.R."/>
            <person name="Van de Peer Y."/>
            <person name="Grigoriev I.V."/>
        </authorList>
    </citation>
    <scope>NUCLEOTIDE SEQUENCE [LARGE SCALE GENOMIC DNA]</scope>
    <source>
        <strain evidence="2 3">CCAP 1055/1</strain>
    </source>
</reference>
<reference evidence="3" key="2">
    <citation type="submission" date="2008-08" db="EMBL/GenBank/DDBJ databases">
        <authorList>
            <consortium name="Diatom Consortium"/>
            <person name="Grigoriev I."/>
            <person name="Grimwood J."/>
            <person name="Kuo A."/>
            <person name="Otillar R.P."/>
            <person name="Salamov A."/>
            <person name="Detter J.C."/>
            <person name="Lindquist E."/>
            <person name="Shapiro H."/>
            <person name="Lucas S."/>
            <person name="Glavina del Rio T."/>
            <person name="Pitluck S."/>
            <person name="Rokhsar D."/>
            <person name="Bowler C."/>
        </authorList>
    </citation>
    <scope>GENOME REANNOTATION</scope>
    <source>
        <strain evidence="3">CCAP 1055/1</strain>
    </source>
</reference>
<dbReference type="PaxDb" id="2850-Phatr46174"/>
<name>B7G0A7_PHATC</name>
<evidence type="ECO:0000313" key="2">
    <source>
        <dbReference type="EMBL" id="EEC48054.1"/>
    </source>
</evidence>
<feature type="signal peptide" evidence="1">
    <location>
        <begin position="1"/>
        <end position="21"/>
    </location>
</feature>
<dbReference type="KEGG" id="pti:PHATRDRAFT_46174"/>
<sequence length="276" mass="31076">MNFHLPLCLLILRFATEPAAGFSTSKHSKSARQTRQDSLRIEADQSNAIRKALPLESAVRVPHNSANPEIWKQLVPNAFDTQHGVDVRACWRHDELPETVADRFLEKISSANDFFKYRPQLRQQLAESIETFTTFCSDRVRDADEFSGRIVSTRGPGGAKCPVWHLDHVPVRWIQTFYGPGVMYVDGDHVAWEKVNALDDTMSARERNRLLVNEDAKVNQVPEGGAVVLLGKQFNRHSKDPTVSMAPSVHKSPEIVNPWQGRVLMTMDVVAPLEEG</sequence>
<dbReference type="InParanoid" id="B7G0A7"/>
<evidence type="ECO:0000256" key="1">
    <source>
        <dbReference type="SAM" id="SignalP"/>
    </source>
</evidence>
<protein>
    <submittedName>
        <fullName evidence="2">Uncharacterized protein</fullName>
    </submittedName>
</protein>
<dbReference type="EMBL" id="CM000612">
    <property type="protein sequence ID" value="EEC48054.1"/>
    <property type="molecule type" value="Genomic_DNA"/>
</dbReference>
<dbReference type="HOGENOM" id="CLU_1009950_0_0_1"/>
<dbReference type="AlphaFoldDB" id="B7G0A7"/>
<proteinExistence type="predicted"/>
<keyword evidence="1" id="KW-0732">Signal</keyword>